<evidence type="ECO:0000313" key="4">
    <source>
        <dbReference type="EMBL" id="EKX47199.1"/>
    </source>
</evidence>
<keyword evidence="6" id="KW-1185">Reference proteome</keyword>
<keyword evidence="2" id="KW-0812">Transmembrane</keyword>
<dbReference type="EMBL" id="JH992991">
    <property type="protein sequence ID" value="EKX47199.1"/>
    <property type="molecule type" value="Genomic_DNA"/>
</dbReference>
<dbReference type="OrthoDB" id="63972at2759"/>
<gene>
    <name evidence="4" type="ORF">GUITHDRAFT_162801</name>
</gene>
<dbReference type="RefSeq" id="XP_005834179.1">
    <property type="nucleotide sequence ID" value="XM_005834122.1"/>
</dbReference>
<keyword evidence="1" id="KW-0175">Coiled coil</keyword>
<evidence type="ECO:0000313" key="6">
    <source>
        <dbReference type="Proteomes" id="UP000011087"/>
    </source>
</evidence>
<dbReference type="PROSITE" id="PS50020">
    <property type="entry name" value="WW_DOMAIN_2"/>
    <property type="match status" value="2"/>
</dbReference>
<feature type="coiled-coil region" evidence="1">
    <location>
        <begin position="155"/>
        <end position="193"/>
    </location>
</feature>
<dbReference type="PaxDb" id="55529-EKX47199"/>
<evidence type="ECO:0000256" key="2">
    <source>
        <dbReference type="SAM" id="Phobius"/>
    </source>
</evidence>
<dbReference type="SMART" id="SM00456">
    <property type="entry name" value="WW"/>
    <property type="match status" value="2"/>
</dbReference>
<evidence type="ECO:0000256" key="1">
    <source>
        <dbReference type="SAM" id="Coils"/>
    </source>
</evidence>
<dbReference type="HOGENOM" id="CLU_620325_0_0_1"/>
<feature type="transmembrane region" description="Helical" evidence="2">
    <location>
        <begin position="12"/>
        <end position="33"/>
    </location>
</feature>
<protein>
    <recommendedName>
        <fullName evidence="3">WW domain-containing protein</fullName>
    </recommendedName>
</protein>
<dbReference type="InterPro" id="IPR036020">
    <property type="entry name" value="WW_dom_sf"/>
</dbReference>
<sequence length="442" mass="50140">MAALLGRRSAGMAATAAATIMLALAMMTIVAVMRGPSRRDELKGFSSEEASKDLQSYFHTEAERVKKESTNEVRKVTAKASRASLDSYFKKQSLAIKKRLHPTPPEEEMSAKAAQDDLNKYFDSLPTQSKRVKINQLSDEVKSLAQDVKKIMDPVKALEDHASKEKEAMDSLHKENERMLEESRRQRSEVEDSFKKAISDQCLKQNERTAKMIDMASRAASDAEEASKHSKSTTVVVRQNLAKRTTKYERMKDVNPRVSVEGLPPGWSAYLDRRTKYVYYYNKANRKSTWINPKGSLVHVEGMPSPWQAYKIEVEHLKAGCDGFLTVRQHGKLYYLNPKTGESTWEDPRVRPGRKVLDLIREHDRHRNLGLAEKSAKLSALADDHGVYAHNWPRSQWTDKAWMKFLNPSKEKLSSLTSGQELRQGYVGSEQNQLQPASSSSY</sequence>
<feature type="domain" description="WW" evidence="3">
    <location>
        <begin position="261"/>
        <end position="295"/>
    </location>
</feature>
<feature type="domain" description="WW" evidence="3">
    <location>
        <begin position="301"/>
        <end position="350"/>
    </location>
</feature>
<dbReference type="Gene3D" id="2.20.70.10">
    <property type="match status" value="2"/>
</dbReference>
<name>L1JGD1_GUITC</name>
<dbReference type="AlphaFoldDB" id="L1JGD1"/>
<proteinExistence type="predicted"/>
<organism evidence="4">
    <name type="scientific">Guillardia theta (strain CCMP2712)</name>
    <name type="common">Cryptophyte</name>
    <dbReference type="NCBI Taxonomy" id="905079"/>
    <lineage>
        <taxon>Eukaryota</taxon>
        <taxon>Cryptophyceae</taxon>
        <taxon>Pyrenomonadales</taxon>
        <taxon>Geminigeraceae</taxon>
        <taxon>Guillardia</taxon>
    </lineage>
</organism>
<dbReference type="InterPro" id="IPR001202">
    <property type="entry name" value="WW_dom"/>
</dbReference>
<dbReference type="EnsemblProtists" id="EKX47199">
    <property type="protein sequence ID" value="EKX47199"/>
    <property type="gene ID" value="GUITHDRAFT_162801"/>
</dbReference>
<dbReference type="SUPFAM" id="SSF51045">
    <property type="entry name" value="WW domain"/>
    <property type="match status" value="2"/>
</dbReference>
<dbReference type="KEGG" id="gtt:GUITHDRAFT_162801"/>
<dbReference type="PROSITE" id="PS01159">
    <property type="entry name" value="WW_DOMAIN_1"/>
    <property type="match status" value="1"/>
</dbReference>
<accession>L1JGD1</accession>
<dbReference type="GeneID" id="17303867"/>
<evidence type="ECO:0000313" key="5">
    <source>
        <dbReference type="EnsemblProtists" id="EKX47199"/>
    </source>
</evidence>
<dbReference type="CDD" id="cd00201">
    <property type="entry name" value="WW"/>
    <property type="match status" value="2"/>
</dbReference>
<reference evidence="5" key="3">
    <citation type="submission" date="2015-06" db="UniProtKB">
        <authorList>
            <consortium name="EnsemblProtists"/>
        </authorList>
    </citation>
    <scope>IDENTIFICATION</scope>
</reference>
<keyword evidence="2" id="KW-1133">Transmembrane helix</keyword>
<reference evidence="6" key="2">
    <citation type="submission" date="2012-11" db="EMBL/GenBank/DDBJ databases">
        <authorList>
            <person name="Kuo A."/>
            <person name="Curtis B.A."/>
            <person name="Tanifuji G."/>
            <person name="Burki F."/>
            <person name="Gruber A."/>
            <person name="Irimia M."/>
            <person name="Maruyama S."/>
            <person name="Arias M.C."/>
            <person name="Ball S.G."/>
            <person name="Gile G.H."/>
            <person name="Hirakawa Y."/>
            <person name="Hopkins J.F."/>
            <person name="Rensing S.A."/>
            <person name="Schmutz J."/>
            <person name="Symeonidi A."/>
            <person name="Elias M."/>
            <person name="Eveleigh R.J."/>
            <person name="Herman E.K."/>
            <person name="Klute M.J."/>
            <person name="Nakayama T."/>
            <person name="Obornik M."/>
            <person name="Reyes-Prieto A."/>
            <person name="Armbrust E.V."/>
            <person name="Aves S.J."/>
            <person name="Beiko R.G."/>
            <person name="Coutinho P."/>
            <person name="Dacks J.B."/>
            <person name="Durnford D.G."/>
            <person name="Fast N.M."/>
            <person name="Green B.R."/>
            <person name="Grisdale C."/>
            <person name="Hempe F."/>
            <person name="Henrissat B."/>
            <person name="Hoppner M.P."/>
            <person name="Ishida K.-I."/>
            <person name="Kim E."/>
            <person name="Koreny L."/>
            <person name="Kroth P.G."/>
            <person name="Liu Y."/>
            <person name="Malik S.-B."/>
            <person name="Maier U.G."/>
            <person name="McRose D."/>
            <person name="Mock T."/>
            <person name="Neilson J.A."/>
            <person name="Onodera N.T."/>
            <person name="Poole A.M."/>
            <person name="Pritham E.J."/>
            <person name="Richards T.A."/>
            <person name="Rocap G."/>
            <person name="Roy S.W."/>
            <person name="Sarai C."/>
            <person name="Schaack S."/>
            <person name="Shirato S."/>
            <person name="Slamovits C.H."/>
            <person name="Spencer D.F."/>
            <person name="Suzuki S."/>
            <person name="Worden A.Z."/>
            <person name="Zauner S."/>
            <person name="Barry K."/>
            <person name="Bell C."/>
            <person name="Bharti A.K."/>
            <person name="Crow J.A."/>
            <person name="Grimwood J."/>
            <person name="Kramer R."/>
            <person name="Lindquist E."/>
            <person name="Lucas S."/>
            <person name="Salamov A."/>
            <person name="McFadden G.I."/>
            <person name="Lane C.E."/>
            <person name="Keeling P.J."/>
            <person name="Gray M.W."/>
            <person name="Grigoriev I.V."/>
            <person name="Archibald J.M."/>
        </authorList>
    </citation>
    <scope>NUCLEOTIDE SEQUENCE</scope>
    <source>
        <strain evidence="6">CCMP2712</strain>
    </source>
</reference>
<dbReference type="Pfam" id="PF00397">
    <property type="entry name" value="WW"/>
    <property type="match status" value="2"/>
</dbReference>
<keyword evidence="2" id="KW-0472">Membrane</keyword>
<dbReference type="Proteomes" id="UP000011087">
    <property type="component" value="Unassembled WGS sequence"/>
</dbReference>
<evidence type="ECO:0000259" key="3">
    <source>
        <dbReference type="PROSITE" id="PS50020"/>
    </source>
</evidence>
<reference evidence="4 6" key="1">
    <citation type="journal article" date="2012" name="Nature">
        <title>Algal genomes reveal evolutionary mosaicism and the fate of nucleomorphs.</title>
        <authorList>
            <consortium name="DOE Joint Genome Institute"/>
            <person name="Curtis B.A."/>
            <person name="Tanifuji G."/>
            <person name="Burki F."/>
            <person name="Gruber A."/>
            <person name="Irimia M."/>
            <person name="Maruyama S."/>
            <person name="Arias M.C."/>
            <person name="Ball S.G."/>
            <person name="Gile G.H."/>
            <person name="Hirakawa Y."/>
            <person name="Hopkins J.F."/>
            <person name="Kuo A."/>
            <person name="Rensing S.A."/>
            <person name="Schmutz J."/>
            <person name="Symeonidi A."/>
            <person name="Elias M."/>
            <person name="Eveleigh R.J."/>
            <person name="Herman E.K."/>
            <person name="Klute M.J."/>
            <person name="Nakayama T."/>
            <person name="Obornik M."/>
            <person name="Reyes-Prieto A."/>
            <person name="Armbrust E.V."/>
            <person name="Aves S.J."/>
            <person name="Beiko R.G."/>
            <person name="Coutinho P."/>
            <person name="Dacks J.B."/>
            <person name="Durnford D.G."/>
            <person name="Fast N.M."/>
            <person name="Green B.R."/>
            <person name="Grisdale C.J."/>
            <person name="Hempel F."/>
            <person name="Henrissat B."/>
            <person name="Hoppner M.P."/>
            <person name="Ishida K."/>
            <person name="Kim E."/>
            <person name="Koreny L."/>
            <person name="Kroth P.G."/>
            <person name="Liu Y."/>
            <person name="Malik S.B."/>
            <person name="Maier U.G."/>
            <person name="McRose D."/>
            <person name="Mock T."/>
            <person name="Neilson J.A."/>
            <person name="Onodera N.T."/>
            <person name="Poole A.M."/>
            <person name="Pritham E.J."/>
            <person name="Richards T.A."/>
            <person name="Rocap G."/>
            <person name="Roy S.W."/>
            <person name="Sarai C."/>
            <person name="Schaack S."/>
            <person name="Shirato S."/>
            <person name="Slamovits C.H."/>
            <person name="Spencer D.F."/>
            <person name="Suzuki S."/>
            <person name="Worden A.Z."/>
            <person name="Zauner S."/>
            <person name="Barry K."/>
            <person name="Bell C."/>
            <person name="Bharti A.K."/>
            <person name="Crow J.A."/>
            <person name="Grimwood J."/>
            <person name="Kramer R."/>
            <person name="Lindquist E."/>
            <person name="Lucas S."/>
            <person name="Salamov A."/>
            <person name="McFadden G.I."/>
            <person name="Lane C.E."/>
            <person name="Keeling P.J."/>
            <person name="Gray M.W."/>
            <person name="Grigoriev I.V."/>
            <person name="Archibald J.M."/>
        </authorList>
    </citation>
    <scope>NUCLEOTIDE SEQUENCE</scope>
    <source>
        <strain evidence="4 6">CCMP2712</strain>
    </source>
</reference>